<dbReference type="GO" id="GO:0004888">
    <property type="term" value="F:transmembrane signaling receptor activity"/>
    <property type="evidence" value="ECO:0007669"/>
    <property type="project" value="InterPro"/>
</dbReference>
<proteinExistence type="inferred from homology"/>
<dbReference type="PANTHER" id="PTHR18945">
    <property type="entry name" value="NEUROTRANSMITTER GATED ION CHANNEL"/>
    <property type="match status" value="1"/>
</dbReference>
<feature type="transmembrane region" description="Helical" evidence="5">
    <location>
        <begin position="289"/>
        <end position="316"/>
    </location>
</feature>
<keyword evidence="5" id="KW-0813">Transport</keyword>
<dbReference type="PRINTS" id="PR00252">
    <property type="entry name" value="NRIONCHANNEL"/>
</dbReference>
<evidence type="ECO:0000256" key="3">
    <source>
        <dbReference type="ARBA" id="ARBA00022989"/>
    </source>
</evidence>
<dbReference type="FunFam" id="2.70.170.10:FF:000028">
    <property type="entry name" value="AcetylCholine Receptor"/>
    <property type="match status" value="1"/>
</dbReference>
<dbReference type="InterPro" id="IPR006201">
    <property type="entry name" value="Neur_channel"/>
</dbReference>
<keyword evidence="5" id="KW-0406">Ion transport</keyword>
<dbReference type="AlphaFoldDB" id="A0AA36BB39"/>
<gene>
    <name evidence="9" type="ORF">OCTVUL_1B020521</name>
</gene>
<evidence type="ECO:0000313" key="9">
    <source>
        <dbReference type="EMBL" id="CAI9731185.1"/>
    </source>
</evidence>
<organism evidence="9 10">
    <name type="scientific">Octopus vulgaris</name>
    <name type="common">Common octopus</name>
    <dbReference type="NCBI Taxonomy" id="6645"/>
    <lineage>
        <taxon>Eukaryota</taxon>
        <taxon>Metazoa</taxon>
        <taxon>Spiralia</taxon>
        <taxon>Lophotrochozoa</taxon>
        <taxon>Mollusca</taxon>
        <taxon>Cephalopoda</taxon>
        <taxon>Coleoidea</taxon>
        <taxon>Octopodiformes</taxon>
        <taxon>Octopoda</taxon>
        <taxon>Incirrata</taxon>
        <taxon>Octopodidae</taxon>
        <taxon>Octopus</taxon>
    </lineage>
</organism>
<feature type="domain" description="Neurotransmitter-gated ion-channel ligand-binding" evidence="7">
    <location>
        <begin position="60"/>
        <end position="227"/>
    </location>
</feature>
<comment type="subcellular location">
    <subcellularLocation>
        <location evidence="1">Membrane</location>
        <topology evidence="1">Multi-pass membrane protein</topology>
    </subcellularLocation>
</comment>
<name>A0AA36BB39_OCTVU</name>
<dbReference type="SUPFAM" id="SSF90112">
    <property type="entry name" value="Neurotransmitter-gated ion-channel transmembrane pore"/>
    <property type="match status" value="1"/>
</dbReference>
<dbReference type="CDD" id="cd19051">
    <property type="entry name" value="LGIC_TM_cation"/>
    <property type="match status" value="1"/>
</dbReference>
<dbReference type="InterPro" id="IPR006202">
    <property type="entry name" value="Neur_chan_lig-bd"/>
</dbReference>
<keyword evidence="6" id="KW-0732">Signal</keyword>
<dbReference type="CDD" id="cd18997">
    <property type="entry name" value="LGIC_ECD_nAChR"/>
    <property type="match status" value="1"/>
</dbReference>
<dbReference type="Gene3D" id="2.70.170.10">
    <property type="entry name" value="Neurotransmitter-gated ion-channel ligand-binding domain"/>
    <property type="match status" value="1"/>
</dbReference>
<keyword evidence="4 5" id="KW-0472">Membrane</keyword>
<keyword evidence="3 5" id="KW-1133">Transmembrane helix</keyword>
<dbReference type="Gene3D" id="1.20.58.390">
    <property type="entry name" value="Neurotransmitter-gated ion-channel transmembrane domain"/>
    <property type="match status" value="1"/>
</dbReference>
<feature type="transmembrane region" description="Helical" evidence="5">
    <location>
        <begin position="234"/>
        <end position="252"/>
    </location>
</feature>
<dbReference type="GO" id="GO:0005230">
    <property type="term" value="F:extracellular ligand-gated monoatomic ion channel activity"/>
    <property type="evidence" value="ECO:0007669"/>
    <property type="project" value="InterPro"/>
</dbReference>
<keyword evidence="5" id="KW-0407">Ion channel</keyword>
<evidence type="ECO:0000313" key="10">
    <source>
        <dbReference type="Proteomes" id="UP001162480"/>
    </source>
</evidence>
<dbReference type="Pfam" id="PF02932">
    <property type="entry name" value="Neur_chan_memb"/>
    <property type="match status" value="1"/>
</dbReference>
<dbReference type="PROSITE" id="PS00236">
    <property type="entry name" value="NEUROTR_ION_CHANNEL"/>
    <property type="match status" value="1"/>
</dbReference>
<evidence type="ECO:0000256" key="1">
    <source>
        <dbReference type="ARBA" id="ARBA00004141"/>
    </source>
</evidence>
<dbReference type="Pfam" id="PF02931">
    <property type="entry name" value="Neur_chan_LBD"/>
    <property type="match status" value="1"/>
</dbReference>
<comment type="caution">
    <text evidence="5">Lacks conserved residue(s) required for the propagation of feature annotation.</text>
</comment>
<feature type="signal peptide" evidence="6">
    <location>
        <begin position="1"/>
        <end position="15"/>
    </location>
</feature>
<accession>A0AA36BB39</accession>
<dbReference type="GO" id="GO:0016020">
    <property type="term" value="C:membrane"/>
    <property type="evidence" value="ECO:0007669"/>
    <property type="project" value="UniProtKB-SubCell"/>
</dbReference>
<keyword evidence="10" id="KW-1185">Reference proteome</keyword>
<evidence type="ECO:0000256" key="4">
    <source>
        <dbReference type="ARBA" id="ARBA00023136"/>
    </source>
</evidence>
<dbReference type="Proteomes" id="UP001162480">
    <property type="component" value="Chromosome 12"/>
</dbReference>
<dbReference type="SUPFAM" id="SSF63712">
    <property type="entry name" value="Nicotinic receptor ligand binding domain-like"/>
    <property type="match status" value="1"/>
</dbReference>
<reference evidence="9" key="1">
    <citation type="submission" date="2023-08" db="EMBL/GenBank/DDBJ databases">
        <authorList>
            <person name="Alioto T."/>
            <person name="Alioto T."/>
            <person name="Gomez Garrido J."/>
        </authorList>
    </citation>
    <scope>NUCLEOTIDE SEQUENCE</scope>
</reference>
<feature type="chain" id="PRO_5041368493" evidence="6">
    <location>
        <begin position="16"/>
        <end position="398"/>
    </location>
</feature>
<evidence type="ECO:0000256" key="5">
    <source>
        <dbReference type="RuleBase" id="RU000687"/>
    </source>
</evidence>
<dbReference type="InterPro" id="IPR036719">
    <property type="entry name" value="Neuro-gated_channel_TM_sf"/>
</dbReference>
<dbReference type="FunFam" id="1.20.58.390:FF:000043">
    <property type="entry name" value="AcetylCholine Receptor"/>
    <property type="match status" value="1"/>
</dbReference>
<dbReference type="InterPro" id="IPR018000">
    <property type="entry name" value="Neurotransmitter_ion_chnl_CS"/>
</dbReference>
<evidence type="ECO:0000259" key="7">
    <source>
        <dbReference type="Pfam" id="PF02931"/>
    </source>
</evidence>
<keyword evidence="2 5" id="KW-0812">Transmembrane</keyword>
<sequence>MLMVILLVAMGVNVGGYITGSYGVNVDGYITGSYGVNVGGYITGSYGVNVDGYITGSYGNEQEQVLNSNIWLRFKWKDCNLVWNVSEYNGIESIVLPEDMIWIPDICLYDNSEYVLKGIKEYYRARVFHDGTVKYNFPSVLKSVCQIDIKHFPFDQQVCNLTFGSWAYTDNEVMVMNNKTDGDKTSYVKSSEWQLAELSINSYQRLYSCCKYTFSEVVFTIRLSRKPAIQLLNLIYPCMIISGITLIGFFLPPESGEKVSVSVTVLLSLAVFQLVITENLPPNSDSLPYLGFFFIANMVFVGLCCSMSVIVMNIFYSGERSKRLPSWIRFLFLECLAKLLCYPVNNKMVYTISQDNIAYTAELTPSTENTFACMSVTASKAIWQFIDVALSIANHCVL</sequence>
<protein>
    <submittedName>
        <fullName evidence="9">Neuronal acetylcholine receptor subunit alpha-10-like</fullName>
    </submittedName>
</protein>
<comment type="similarity">
    <text evidence="5">Belongs to the ligand-gated ion channel (TC 1.A.9) family.</text>
</comment>
<evidence type="ECO:0000259" key="8">
    <source>
        <dbReference type="Pfam" id="PF02932"/>
    </source>
</evidence>
<dbReference type="InterPro" id="IPR006029">
    <property type="entry name" value="Neurotrans-gated_channel_TM"/>
</dbReference>
<feature type="domain" description="Neurotransmitter-gated ion-channel transmembrane" evidence="8">
    <location>
        <begin position="234"/>
        <end position="347"/>
    </location>
</feature>
<dbReference type="InterPro" id="IPR038050">
    <property type="entry name" value="Neuro_actylchol_rec"/>
</dbReference>
<dbReference type="EMBL" id="OX597825">
    <property type="protein sequence ID" value="CAI9731185.1"/>
    <property type="molecule type" value="Genomic_DNA"/>
</dbReference>
<evidence type="ECO:0000256" key="6">
    <source>
        <dbReference type="SAM" id="SignalP"/>
    </source>
</evidence>
<dbReference type="InterPro" id="IPR036734">
    <property type="entry name" value="Neur_chan_lig-bd_sf"/>
</dbReference>
<evidence type="ECO:0000256" key="2">
    <source>
        <dbReference type="ARBA" id="ARBA00022692"/>
    </source>
</evidence>
<feature type="transmembrane region" description="Helical" evidence="5">
    <location>
        <begin position="259"/>
        <end position="277"/>
    </location>
</feature>